<protein>
    <submittedName>
        <fullName evidence="1">Uncharacterized protein</fullName>
    </submittedName>
</protein>
<sequence length="120" mass="13354">MFCFRTDPDNFEIIGTLNIIDYLDKNGNVSMNISGWELIKDFFANRINSVMLERRQKTFKIGAIIKDCGRTTGRATAKEIYIAHPYIAKALVPIITLAAIGSLELIVVAITACDFSIGHD</sequence>
<accession>A0A562M6L3</accession>
<evidence type="ECO:0000313" key="1">
    <source>
        <dbReference type="EMBL" id="TWI15576.1"/>
    </source>
</evidence>
<comment type="caution">
    <text evidence="1">The sequence shown here is derived from an EMBL/GenBank/DDBJ whole genome shotgun (WGS) entry which is preliminary data.</text>
</comment>
<reference evidence="1 2" key="1">
    <citation type="journal article" date="2015" name="Stand. Genomic Sci.">
        <title>Genomic Encyclopedia of Bacterial and Archaeal Type Strains, Phase III: the genomes of soil and plant-associated and newly described type strains.</title>
        <authorList>
            <person name="Whitman W.B."/>
            <person name="Woyke T."/>
            <person name="Klenk H.P."/>
            <person name="Zhou Y."/>
            <person name="Lilburn T.G."/>
            <person name="Beck B.J."/>
            <person name="De Vos P."/>
            <person name="Vandamme P."/>
            <person name="Eisen J.A."/>
            <person name="Garrity G."/>
            <person name="Hugenholtz P."/>
            <person name="Kyrpides N.C."/>
        </authorList>
    </citation>
    <scope>NUCLEOTIDE SEQUENCE [LARGE SCALE GENOMIC DNA]</scope>
    <source>
        <strain evidence="1 2">CGMCC 1.6855</strain>
    </source>
</reference>
<dbReference type="AlphaFoldDB" id="A0A562M6L3"/>
<dbReference type="EMBL" id="VLKR01000041">
    <property type="protein sequence ID" value="TWI15576.1"/>
    <property type="molecule type" value="Genomic_DNA"/>
</dbReference>
<gene>
    <name evidence="1" type="ORF">IQ31_04978</name>
</gene>
<evidence type="ECO:0000313" key="2">
    <source>
        <dbReference type="Proteomes" id="UP000315908"/>
    </source>
</evidence>
<name>A0A562M6L3_9SPHI</name>
<organism evidence="1 2">
    <name type="scientific">Sphingobacterium siyangense</name>
    <dbReference type="NCBI Taxonomy" id="459529"/>
    <lineage>
        <taxon>Bacteria</taxon>
        <taxon>Pseudomonadati</taxon>
        <taxon>Bacteroidota</taxon>
        <taxon>Sphingobacteriia</taxon>
        <taxon>Sphingobacteriales</taxon>
        <taxon>Sphingobacteriaceae</taxon>
        <taxon>Sphingobacterium</taxon>
    </lineage>
</organism>
<dbReference type="Proteomes" id="UP000315908">
    <property type="component" value="Unassembled WGS sequence"/>
</dbReference>
<proteinExistence type="predicted"/>